<feature type="compositionally biased region" description="Basic and acidic residues" evidence="7">
    <location>
        <begin position="116"/>
        <end position="126"/>
    </location>
</feature>
<evidence type="ECO:0000259" key="8">
    <source>
        <dbReference type="PROSITE" id="PS50114"/>
    </source>
</evidence>
<dbReference type="InterPro" id="IPR013088">
    <property type="entry name" value="Znf_NHR/GATA"/>
</dbReference>
<dbReference type="SUPFAM" id="SSF57716">
    <property type="entry name" value="Glucocorticoid receptor-like (DNA-binding domain)"/>
    <property type="match status" value="1"/>
</dbReference>
<keyword evidence="1" id="KW-0479">Metal-binding</keyword>
<dbReference type="EMBL" id="MCFE01000315">
    <property type="protein sequence ID" value="ORX91582.1"/>
    <property type="molecule type" value="Genomic_DNA"/>
</dbReference>
<dbReference type="CDD" id="cd00202">
    <property type="entry name" value="ZnF_GATA"/>
    <property type="match status" value="1"/>
</dbReference>
<feature type="compositionally biased region" description="Polar residues" evidence="7">
    <location>
        <begin position="1"/>
        <end position="64"/>
    </location>
</feature>
<dbReference type="SMART" id="SM00401">
    <property type="entry name" value="ZnF_GATA"/>
    <property type="match status" value="1"/>
</dbReference>
<keyword evidence="4" id="KW-0805">Transcription regulation</keyword>
<feature type="compositionally biased region" description="Basic and acidic residues" evidence="7">
    <location>
        <begin position="141"/>
        <end position="165"/>
    </location>
</feature>
<evidence type="ECO:0000256" key="2">
    <source>
        <dbReference type="ARBA" id="ARBA00022771"/>
    </source>
</evidence>
<keyword evidence="3" id="KW-0862">Zinc</keyword>
<dbReference type="Proteomes" id="UP000193498">
    <property type="component" value="Unassembled WGS sequence"/>
</dbReference>
<dbReference type="PROSITE" id="PS00344">
    <property type="entry name" value="GATA_ZN_FINGER_1"/>
    <property type="match status" value="1"/>
</dbReference>
<feature type="compositionally biased region" description="Basic and acidic residues" evidence="7">
    <location>
        <begin position="87"/>
        <end position="99"/>
    </location>
</feature>
<evidence type="ECO:0000256" key="4">
    <source>
        <dbReference type="ARBA" id="ARBA00023015"/>
    </source>
</evidence>
<keyword evidence="2 6" id="KW-0863">Zinc-finger</keyword>
<feature type="region of interest" description="Disordered" evidence="7">
    <location>
        <begin position="344"/>
        <end position="379"/>
    </location>
</feature>
<evidence type="ECO:0000256" key="5">
    <source>
        <dbReference type="ARBA" id="ARBA00023163"/>
    </source>
</evidence>
<evidence type="ECO:0000313" key="10">
    <source>
        <dbReference type="Proteomes" id="UP000193498"/>
    </source>
</evidence>
<evidence type="ECO:0000313" key="9">
    <source>
        <dbReference type="EMBL" id="ORX91582.1"/>
    </source>
</evidence>
<dbReference type="PROSITE" id="PS50114">
    <property type="entry name" value="GATA_ZN_FINGER_2"/>
    <property type="match status" value="1"/>
</dbReference>
<evidence type="ECO:0000256" key="1">
    <source>
        <dbReference type="ARBA" id="ARBA00022723"/>
    </source>
</evidence>
<dbReference type="PANTHER" id="PTHR47172:SF24">
    <property type="entry name" value="GATA ZINC FINGER DOMAIN-CONTAINING PROTEIN 14-RELATED"/>
    <property type="match status" value="1"/>
</dbReference>
<evidence type="ECO:0000256" key="7">
    <source>
        <dbReference type="SAM" id="MobiDB-lite"/>
    </source>
</evidence>
<gene>
    <name evidence="9" type="ORF">K493DRAFT_49859</name>
</gene>
<evidence type="ECO:0000256" key="3">
    <source>
        <dbReference type="ARBA" id="ARBA00022833"/>
    </source>
</evidence>
<dbReference type="OrthoDB" id="2162994at2759"/>
<dbReference type="InterPro" id="IPR000679">
    <property type="entry name" value="Znf_GATA"/>
</dbReference>
<keyword evidence="10" id="KW-1185">Reference proteome</keyword>
<name>A0A1Y1Y0P3_9FUNG</name>
<dbReference type="Pfam" id="PF00320">
    <property type="entry name" value="GATA"/>
    <property type="match status" value="1"/>
</dbReference>
<protein>
    <recommendedName>
        <fullName evidence="8">GATA-type domain-containing protein</fullName>
    </recommendedName>
</protein>
<comment type="caution">
    <text evidence="9">The sequence shown here is derived from an EMBL/GenBank/DDBJ whole genome shotgun (WGS) entry which is preliminary data.</text>
</comment>
<organism evidence="9 10">
    <name type="scientific">Basidiobolus meristosporus CBS 931.73</name>
    <dbReference type="NCBI Taxonomy" id="1314790"/>
    <lineage>
        <taxon>Eukaryota</taxon>
        <taxon>Fungi</taxon>
        <taxon>Fungi incertae sedis</taxon>
        <taxon>Zoopagomycota</taxon>
        <taxon>Entomophthoromycotina</taxon>
        <taxon>Basidiobolomycetes</taxon>
        <taxon>Basidiobolales</taxon>
        <taxon>Basidiobolaceae</taxon>
        <taxon>Basidiobolus</taxon>
    </lineage>
</organism>
<dbReference type="InParanoid" id="A0A1Y1Y0P3"/>
<accession>A0A1Y1Y0P3</accession>
<dbReference type="GO" id="GO:0043565">
    <property type="term" value="F:sequence-specific DNA binding"/>
    <property type="evidence" value="ECO:0007669"/>
    <property type="project" value="InterPro"/>
</dbReference>
<dbReference type="GO" id="GO:0006355">
    <property type="term" value="P:regulation of DNA-templated transcription"/>
    <property type="evidence" value="ECO:0007669"/>
    <property type="project" value="InterPro"/>
</dbReference>
<feature type="region of interest" description="Disordered" evidence="7">
    <location>
        <begin position="215"/>
        <end position="263"/>
    </location>
</feature>
<dbReference type="PANTHER" id="PTHR47172">
    <property type="entry name" value="OS01G0976800 PROTEIN"/>
    <property type="match status" value="1"/>
</dbReference>
<feature type="domain" description="GATA-type" evidence="8">
    <location>
        <begin position="366"/>
        <end position="394"/>
    </location>
</feature>
<dbReference type="GO" id="GO:0008270">
    <property type="term" value="F:zinc ion binding"/>
    <property type="evidence" value="ECO:0007669"/>
    <property type="project" value="UniProtKB-KW"/>
</dbReference>
<feature type="region of interest" description="Disordered" evidence="7">
    <location>
        <begin position="1"/>
        <end position="182"/>
    </location>
</feature>
<keyword evidence="5" id="KW-0804">Transcription</keyword>
<reference evidence="9 10" key="1">
    <citation type="submission" date="2016-07" db="EMBL/GenBank/DDBJ databases">
        <title>Pervasive Adenine N6-methylation of Active Genes in Fungi.</title>
        <authorList>
            <consortium name="DOE Joint Genome Institute"/>
            <person name="Mondo S.J."/>
            <person name="Dannebaum R.O."/>
            <person name="Kuo R.C."/>
            <person name="Labutti K."/>
            <person name="Haridas S."/>
            <person name="Kuo A."/>
            <person name="Salamov A."/>
            <person name="Ahrendt S.R."/>
            <person name="Lipzen A."/>
            <person name="Sullivan W."/>
            <person name="Andreopoulos W.B."/>
            <person name="Clum A."/>
            <person name="Lindquist E."/>
            <person name="Daum C."/>
            <person name="Ramamoorthy G.K."/>
            <person name="Gryganskyi A."/>
            <person name="Culley D."/>
            <person name="Magnuson J.K."/>
            <person name="James T.Y."/>
            <person name="O'Malley M.A."/>
            <person name="Stajich J.E."/>
            <person name="Spatafora J.W."/>
            <person name="Visel A."/>
            <person name="Grigoriev I.V."/>
        </authorList>
    </citation>
    <scope>NUCLEOTIDE SEQUENCE [LARGE SCALE GENOMIC DNA]</scope>
    <source>
        <strain evidence="9 10">CBS 931.73</strain>
    </source>
</reference>
<dbReference type="Gene3D" id="3.30.50.10">
    <property type="entry name" value="Erythroid Transcription Factor GATA-1, subunit A"/>
    <property type="match status" value="1"/>
</dbReference>
<dbReference type="STRING" id="1314790.A0A1Y1Y0P3"/>
<sequence>MEIRPSSQSASIPNSEANSYPTQRTSFSRGSAEYLNNPNSLGHSNSPQMLPSISNTKPSLSEPSYYSGAPKMTPPISLDQAGPQRYGFEKPPMDSEPYRGSHPYSQSPSDAVKGPQDIRDAYHSREYSNYVKYPPAQRKYPPFEHEREREPNYDYYRANKDDPSYHRASNNAPEGGHHWSPADPSVRHYESHLQRYPPSTRGYHDGHGYAVGAVERTSSTHKRDGYFEQTRPRNPNITEPERKVEVKTEDPSSEPRTKNSSPLALDKVVENCRMLSHFAFEYGSRSDRAYPYPSDDLVKEMAAKAQDILHVLTSLGSENAKIGNRPEQSLGDEDMEYIRNKRTLLAPSKPKYRKRSKRSGQPPPGRCHSCNTTETPEWRRGPDGARTLCNACGLRKCISNFVIYIDAR</sequence>
<feature type="compositionally biased region" description="Basic and acidic residues" evidence="7">
    <location>
        <begin position="239"/>
        <end position="257"/>
    </location>
</feature>
<evidence type="ECO:0000256" key="6">
    <source>
        <dbReference type="PROSITE-ProRule" id="PRU00094"/>
    </source>
</evidence>
<dbReference type="AlphaFoldDB" id="A0A1Y1Y0P3"/>
<proteinExistence type="predicted"/>